<dbReference type="SUPFAM" id="SSF49344">
    <property type="entry name" value="CBD9-like"/>
    <property type="match status" value="1"/>
</dbReference>
<gene>
    <name evidence="1" type="ORF">S01H4_30178</name>
</gene>
<organism evidence="1">
    <name type="scientific">marine sediment metagenome</name>
    <dbReference type="NCBI Taxonomy" id="412755"/>
    <lineage>
        <taxon>unclassified sequences</taxon>
        <taxon>metagenomes</taxon>
        <taxon>ecological metagenomes</taxon>
    </lineage>
</organism>
<protein>
    <recommendedName>
        <fullName evidence="2">Carbohydrate-binding domain-containing protein</fullName>
    </recommendedName>
</protein>
<accession>X1ATF8</accession>
<dbReference type="EMBL" id="BART01015554">
    <property type="protein sequence ID" value="GAG86005.1"/>
    <property type="molecule type" value="Genomic_DNA"/>
</dbReference>
<dbReference type="Gene3D" id="2.60.40.1190">
    <property type="match status" value="1"/>
</dbReference>
<reference evidence="1" key="1">
    <citation type="journal article" date="2014" name="Front. Microbiol.">
        <title>High frequency of phylogenetically diverse reductive dehalogenase-homologous genes in deep subseafloor sedimentary metagenomes.</title>
        <authorList>
            <person name="Kawai M."/>
            <person name="Futagami T."/>
            <person name="Toyoda A."/>
            <person name="Takaki Y."/>
            <person name="Nishi S."/>
            <person name="Hori S."/>
            <person name="Arai W."/>
            <person name="Tsubouchi T."/>
            <person name="Morono Y."/>
            <person name="Uchiyama I."/>
            <person name="Ito T."/>
            <person name="Fujiyama A."/>
            <person name="Inagaki F."/>
            <person name="Takami H."/>
        </authorList>
    </citation>
    <scope>NUCLEOTIDE SEQUENCE</scope>
    <source>
        <strain evidence="1">Expedition CK06-06</strain>
    </source>
</reference>
<comment type="caution">
    <text evidence="1">The sequence shown here is derived from an EMBL/GenBank/DDBJ whole genome shotgun (WGS) entry which is preliminary data.</text>
</comment>
<proteinExistence type="predicted"/>
<sequence length="129" mass="14847">FIYTLILMIPCLSSALTIKTPKQRIIQAVRTNGEIKVDGILSEEAWESEGFGGFIQSDPHDGENPTEKTLVWVVYDDQAIYVAARMFDSVPEKIKCRLGRRDDFVESDWFIFAVDPYYGYCSFFYHDLS</sequence>
<name>X1ATF8_9ZZZZ</name>
<feature type="non-terminal residue" evidence="1">
    <location>
        <position position="1"/>
    </location>
</feature>
<evidence type="ECO:0000313" key="1">
    <source>
        <dbReference type="EMBL" id="GAG86005.1"/>
    </source>
</evidence>
<evidence type="ECO:0008006" key="2">
    <source>
        <dbReference type="Google" id="ProtNLM"/>
    </source>
</evidence>
<dbReference type="AlphaFoldDB" id="X1ATF8"/>